<reference evidence="1 2" key="1">
    <citation type="submission" date="2015-09" db="EMBL/GenBank/DDBJ databases">
        <title>Draft genome sequence of Kouleothrix aurantiaca JCM 19913.</title>
        <authorList>
            <person name="Hemp J."/>
        </authorList>
    </citation>
    <scope>NUCLEOTIDE SEQUENCE [LARGE SCALE GENOMIC DNA]</scope>
    <source>
        <strain evidence="1 2">COM-B</strain>
    </source>
</reference>
<organism evidence="1 2">
    <name type="scientific">Kouleothrix aurantiaca</name>
    <dbReference type="NCBI Taxonomy" id="186479"/>
    <lineage>
        <taxon>Bacteria</taxon>
        <taxon>Bacillati</taxon>
        <taxon>Chloroflexota</taxon>
        <taxon>Chloroflexia</taxon>
        <taxon>Chloroflexales</taxon>
        <taxon>Roseiflexineae</taxon>
        <taxon>Roseiflexaceae</taxon>
        <taxon>Kouleothrix</taxon>
    </lineage>
</organism>
<comment type="caution">
    <text evidence="1">The sequence shown here is derived from an EMBL/GenBank/DDBJ whole genome shotgun (WGS) entry which is preliminary data.</text>
</comment>
<sequence>MRIGKFSTQVIPKQIGTNLIHRLTQPFRLYFQVEGVDAAQVLCARRNSSGSPRTNCWNSACLCSLLPRQMRYFYIPEYLPAGNYDRTEGDQGAYENSPPII</sequence>
<protein>
    <submittedName>
        <fullName evidence="1">Uncharacterized protein</fullName>
    </submittedName>
</protein>
<dbReference type="Proteomes" id="UP000050509">
    <property type="component" value="Unassembled WGS sequence"/>
</dbReference>
<gene>
    <name evidence="1" type="ORF">SE17_13840</name>
</gene>
<evidence type="ECO:0000313" key="2">
    <source>
        <dbReference type="Proteomes" id="UP000050509"/>
    </source>
</evidence>
<accession>A0A0P9F824</accession>
<evidence type="ECO:0000313" key="1">
    <source>
        <dbReference type="EMBL" id="KPV52713.1"/>
    </source>
</evidence>
<keyword evidence="2" id="KW-1185">Reference proteome</keyword>
<dbReference type="AlphaFoldDB" id="A0A0P9F824"/>
<proteinExistence type="predicted"/>
<dbReference type="EMBL" id="LJCR01000454">
    <property type="protein sequence ID" value="KPV52713.1"/>
    <property type="molecule type" value="Genomic_DNA"/>
</dbReference>
<name>A0A0P9F824_9CHLR</name>